<feature type="region of interest" description="Disordered" evidence="5">
    <location>
        <begin position="75"/>
        <end position="106"/>
    </location>
</feature>
<evidence type="ECO:0000259" key="6">
    <source>
        <dbReference type="PROSITE" id="PS51501"/>
    </source>
</evidence>
<evidence type="ECO:0000256" key="3">
    <source>
        <dbReference type="ARBA" id="ARBA00022833"/>
    </source>
</evidence>
<keyword evidence="3" id="KW-0862">Zinc</keyword>
<dbReference type="EMBL" id="ABEU02000010">
    <property type="protein sequence ID" value="PNR47065.1"/>
    <property type="molecule type" value="Genomic_DNA"/>
</dbReference>
<dbReference type="Gramene" id="Pp3c10_20870V3.2">
    <property type="protein sequence ID" value="Pp3c10_20870V3.2"/>
    <property type="gene ID" value="Pp3c10_20870"/>
</dbReference>
<evidence type="ECO:0000256" key="1">
    <source>
        <dbReference type="ARBA" id="ARBA00022723"/>
    </source>
</evidence>
<protein>
    <recommendedName>
        <fullName evidence="6">DNL-type domain-containing protein</fullName>
    </recommendedName>
</protein>
<dbReference type="InterPro" id="IPR024158">
    <property type="entry name" value="Mt_import_TIM15"/>
</dbReference>
<evidence type="ECO:0000313" key="8">
    <source>
        <dbReference type="EnsemblPlants" id="Pp3c10_20870V3.1"/>
    </source>
</evidence>
<name>A0A2K1JZW2_PHYPA</name>
<sequence>MTSRIGQRLLRRALQLVGTEPISSATSSSVSNYVVTIPRIYAPAAPFEPSLPRTTIRALHLSHIRYLCSAPKDLNPSSSSISVQDNGPDNVLTTPEDERDHQKPSPRHDLAMLFTCTVCDTRSAKTMSRVTYETGIVIVRCPNCRNLHLIADRLGWFGEPGSVEDFLRHQGVSVRKGNESSYEFSVHDLTGWTPPNQSKG</sequence>
<accession>A0A2K1JZW2</accession>
<dbReference type="EnsemblPlants" id="Pp3c10_20870V3.2">
    <property type="protein sequence ID" value="Pp3c10_20870V3.2"/>
    <property type="gene ID" value="Pp3c10_20870"/>
</dbReference>
<dbReference type="GO" id="GO:0005739">
    <property type="term" value="C:mitochondrion"/>
    <property type="evidence" value="ECO:0000318"/>
    <property type="project" value="GO_Central"/>
</dbReference>
<feature type="domain" description="DNL-type" evidence="6">
    <location>
        <begin position="105"/>
        <end position="199"/>
    </location>
</feature>
<gene>
    <name evidence="7" type="ORF">PHYPA_014185</name>
</gene>
<evidence type="ECO:0000256" key="5">
    <source>
        <dbReference type="SAM" id="MobiDB-lite"/>
    </source>
</evidence>
<dbReference type="PaxDb" id="3218-PP1S67_235V6.1"/>
<dbReference type="InParanoid" id="A0A2K1JZW2"/>
<organism evidence="7">
    <name type="scientific">Physcomitrium patens</name>
    <name type="common">Spreading-leaved earth moss</name>
    <name type="synonym">Physcomitrella patens</name>
    <dbReference type="NCBI Taxonomy" id="3218"/>
    <lineage>
        <taxon>Eukaryota</taxon>
        <taxon>Viridiplantae</taxon>
        <taxon>Streptophyta</taxon>
        <taxon>Embryophyta</taxon>
        <taxon>Bryophyta</taxon>
        <taxon>Bryophytina</taxon>
        <taxon>Bryopsida</taxon>
        <taxon>Funariidae</taxon>
        <taxon>Funariales</taxon>
        <taxon>Funariaceae</taxon>
        <taxon>Physcomitrium</taxon>
    </lineage>
</organism>
<dbReference type="PROSITE" id="PS51501">
    <property type="entry name" value="ZF_DNL"/>
    <property type="match status" value="1"/>
</dbReference>
<keyword evidence="1" id="KW-0479">Metal-binding</keyword>
<dbReference type="GO" id="GO:0030150">
    <property type="term" value="P:protein import into mitochondrial matrix"/>
    <property type="evidence" value="ECO:0000318"/>
    <property type="project" value="GO_Central"/>
</dbReference>
<dbReference type="PANTHER" id="PTHR20922:SF13">
    <property type="entry name" value="DNL-TYPE ZINC FINGER PROTEIN"/>
    <property type="match status" value="1"/>
</dbReference>
<keyword evidence="2 4" id="KW-0863">Zinc-finger</keyword>
<evidence type="ECO:0000313" key="9">
    <source>
        <dbReference type="Proteomes" id="UP000006727"/>
    </source>
</evidence>
<feature type="compositionally biased region" description="Polar residues" evidence="5">
    <location>
        <begin position="75"/>
        <end position="93"/>
    </location>
</feature>
<dbReference type="GO" id="GO:0008270">
    <property type="term" value="F:zinc ion binding"/>
    <property type="evidence" value="ECO:0007669"/>
    <property type="project" value="UniProtKB-KW"/>
</dbReference>
<keyword evidence="9" id="KW-1185">Reference proteome</keyword>
<dbReference type="GO" id="GO:0006457">
    <property type="term" value="P:protein folding"/>
    <property type="evidence" value="ECO:0000318"/>
    <property type="project" value="GO_Central"/>
</dbReference>
<dbReference type="EnsemblPlants" id="Pp3c10_20870V3.1">
    <property type="protein sequence ID" value="Pp3c10_20870V3.1"/>
    <property type="gene ID" value="Pp3c10_20870"/>
</dbReference>
<feature type="compositionally biased region" description="Basic and acidic residues" evidence="5">
    <location>
        <begin position="96"/>
        <end position="106"/>
    </location>
</feature>
<reference evidence="7 9" key="2">
    <citation type="journal article" date="2018" name="Plant J.">
        <title>The Physcomitrella patens chromosome-scale assembly reveals moss genome structure and evolution.</title>
        <authorList>
            <person name="Lang D."/>
            <person name="Ullrich K.K."/>
            <person name="Murat F."/>
            <person name="Fuchs J."/>
            <person name="Jenkins J."/>
            <person name="Haas F.B."/>
            <person name="Piednoel M."/>
            <person name="Gundlach H."/>
            <person name="Van Bel M."/>
            <person name="Meyberg R."/>
            <person name="Vives C."/>
            <person name="Morata J."/>
            <person name="Symeonidi A."/>
            <person name="Hiss M."/>
            <person name="Muchero W."/>
            <person name="Kamisugi Y."/>
            <person name="Saleh O."/>
            <person name="Blanc G."/>
            <person name="Decker E.L."/>
            <person name="van Gessel N."/>
            <person name="Grimwood J."/>
            <person name="Hayes R.D."/>
            <person name="Graham S.W."/>
            <person name="Gunter L.E."/>
            <person name="McDaniel S.F."/>
            <person name="Hoernstein S.N.W."/>
            <person name="Larsson A."/>
            <person name="Li F.W."/>
            <person name="Perroud P.F."/>
            <person name="Phillips J."/>
            <person name="Ranjan P."/>
            <person name="Rokshar D.S."/>
            <person name="Rothfels C.J."/>
            <person name="Schneider L."/>
            <person name="Shu S."/>
            <person name="Stevenson D.W."/>
            <person name="Thummler F."/>
            <person name="Tillich M."/>
            <person name="Villarreal Aguilar J.C."/>
            <person name="Widiez T."/>
            <person name="Wong G.K."/>
            <person name="Wymore A."/>
            <person name="Zhang Y."/>
            <person name="Zimmer A.D."/>
            <person name="Quatrano R.S."/>
            <person name="Mayer K.F.X."/>
            <person name="Goodstein D."/>
            <person name="Casacuberta J.M."/>
            <person name="Vandepoele K."/>
            <person name="Reski R."/>
            <person name="Cuming A.C."/>
            <person name="Tuskan G.A."/>
            <person name="Maumus F."/>
            <person name="Salse J."/>
            <person name="Schmutz J."/>
            <person name="Rensing S.A."/>
        </authorList>
    </citation>
    <scope>NUCLEOTIDE SEQUENCE [LARGE SCALE GENOMIC DNA]</scope>
    <source>
        <strain evidence="8 9">cv. Gransden 2004</strain>
    </source>
</reference>
<dbReference type="Proteomes" id="UP000006727">
    <property type="component" value="Chromosome 10"/>
</dbReference>
<dbReference type="PANTHER" id="PTHR20922">
    <property type="entry name" value="DNL-TYPE ZINC FINGER PROTEIN"/>
    <property type="match status" value="1"/>
</dbReference>
<evidence type="ECO:0000256" key="2">
    <source>
        <dbReference type="ARBA" id="ARBA00022771"/>
    </source>
</evidence>
<evidence type="ECO:0000313" key="7">
    <source>
        <dbReference type="EMBL" id="PNR47065.1"/>
    </source>
</evidence>
<dbReference type="Pfam" id="PF05180">
    <property type="entry name" value="zf-DNL"/>
    <property type="match status" value="1"/>
</dbReference>
<dbReference type="GO" id="GO:0050821">
    <property type="term" value="P:protein stabilization"/>
    <property type="evidence" value="ECO:0000318"/>
    <property type="project" value="GO_Central"/>
</dbReference>
<dbReference type="STRING" id="3218.A0A2K1JZW2"/>
<dbReference type="AlphaFoldDB" id="A0A2K1JZW2"/>
<dbReference type="FunCoup" id="A0A2K1JZW2">
    <property type="interactions" value="48"/>
</dbReference>
<reference evidence="7 9" key="1">
    <citation type="journal article" date="2008" name="Science">
        <title>The Physcomitrella genome reveals evolutionary insights into the conquest of land by plants.</title>
        <authorList>
            <person name="Rensing S."/>
            <person name="Lang D."/>
            <person name="Zimmer A."/>
            <person name="Terry A."/>
            <person name="Salamov A."/>
            <person name="Shapiro H."/>
            <person name="Nishiyama T."/>
            <person name="Perroud P.-F."/>
            <person name="Lindquist E."/>
            <person name="Kamisugi Y."/>
            <person name="Tanahashi T."/>
            <person name="Sakakibara K."/>
            <person name="Fujita T."/>
            <person name="Oishi K."/>
            <person name="Shin-I T."/>
            <person name="Kuroki Y."/>
            <person name="Toyoda A."/>
            <person name="Suzuki Y."/>
            <person name="Hashimoto A."/>
            <person name="Yamaguchi K."/>
            <person name="Sugano A."/>
            <person name="Kohara Y."/>
            <person name="Fujiyama A."/>
            <person name="Anterola A."/>
            <person name="Aoki S."/>
            <person name="Ashton N."/>
            <person name="Barbazuk W.B."/>
            <person name="Barker E."/>
            <person name="Bennetzen J."/>
            <person name="Bezanilla M."/>
            <person name="Blankenship R."/>
            <person name="Cho S.H."/>
            <person name="Dutcher S."/>
            <person name="Estelle M."/>
            <person name="Fawcett J.A."/>
            <person name="Gundlach H."/>
            <person name="Hanada K."/>
            <person name="Heyl A."/>
            <person name="Hicks K.A."/>
            <person name="Hugh J."/>
            <person name="Lohr M."/>
            <person name="Mayer K."/>
            <person name="Melkozernov A."/>
            <person name="Murata T."/>
            <person name="Nelson D."/>
            <person name="Pils B."/>
            <person name="Prigge M."/>
            <person name="Reiss B."/>
            <person name="Renner T."/>
            <person name="Rombauts S."/>
            <person name="Rushton P."/>
            <person name="Sanderfoot A."/>
            <person name="Schween G."/>
            <person name="Shiu S.-H."/>
            <person name="Stueber K."/>
            <person name="Theodoulou F.L."/>
            <person name="Tu H."/>
            <person name="Van de Peer Y."/>
            <person name="Verrier P.J."/>
            <person name="Waters E."/>
            <person name="Wood A."/>
            <person name="Yang L."/>
            <person name="Cove D."/>
            <person name="Cuming A."/>
            <person name="Hasebe M."/>
            <person name="Lucas S."/>
            <person name="Mishler D.B."/>
            <person name="Reski R."/>
            <person name="Grigoriev I."/>
            <person name="Quatrano R.S."/>
            <person name="Boore J.L."/>
        </authorList>
    </citation>
    <scope>NUCLEOTIDE SEQUENCE [LARGE SCALE GENOMIC DNA]</scope>
    <source>
        <strain evidence="8 9">cv. Gransden 2004</strain>
    </source>
</reference>
<proteinExistence type="predicted"/>
<evidence type="ECO:0000256" key="4">
    <source>
        <dbReference type="PROSITE-ProRule" id="PRU00834"/>
    </source>
</evidence>
<dbReference type="Gramene" id="Pp3c10_20870V3.1">
    <property type="protein sequence ID" value="Pp3c10_20870V3.1"/>
    <property type="gene ID" value="Pp3c10_20870"/>
</dbReference>
<reference evidence="8" key="3">
    <citation type="submission" date="2020-12" db="UniProtKB">
        <authorList>
            <consortium name="EnsemblPlants"/>
        </authorList>
    </citation>
    <scope>IDENTIFICATION</scope>
</reference>
<dbReference type="GO" id="GO:0051087">
    <property type="term" value="F:protein-folding chaperone binding"/>
    <property type="evidence" value="ECO:0000318"/>
    <property type="project" value="GO_Central"/>
</dbReference>
<dbReference type="InterPro" id="IPR007853">
    <property type="entry name" value="Znf_DNL-typ"/>
</dbReference>